<evidence type="ECO:0000256" key="9">
    <source>
        <dbReference type="RuleBase" id="RU000489"/>
    </source>
</evidence>
<evidence type="ECO:0000256" key="4">
    <source>
        <dbReference type="ARBA" id="ARBA00023024"/>
    </source>
</evidence>
<evidence type="ECO:0000313" key="13">
    <source>
        <dbReference type="Proteomes" id="UP001210925"/>
    </source>
</evidence>
<dbReference type="Pfam" id="PF00704">
    <property type="entry name" value="Glyco_hydro_18"/>
    <property type="match status" value="1"/>
</dbReference>
<dbReference type="SUPFAM" id="SSF57016">
    <property type="entry name" value="Plant lectins/antimicrobial peptides"/>
    <property type="match status" value="1"/>
</dbReference>
<dbReference type="InterPro" id="IPR001223">
    <property type="entry name" value="Glyco_hydro18_cat"/>
</dbReference>
<dbReference type="GO" id="GO:0000272">
    <property type="term" value="P:polysaccharide catabolic process"/>
    <property type="evidence" value="ECO:0007669"/>
    <property type="project" value="UniProtKB-KW"/>
</dbReference>
<dbReference type="Gene3D" id="3.20.20.80">
    <property type="entry name" value="Glycosidases"/>
    <property type="match status" value="1"/>
</dbReference>
<dbReference type="InterPro" id="IPR001002">
    <property type="entry name" value="Chitin-bd_1"/>
</dbReference>
<evidence type="ECO:0000256" key="8">
    <source>
        <dbReference type="PROSITE-ProRule" id="PRU00261"/>
    </source>
</evidence>
<evidence type="ECO:0000256" key="3">
    <source>
        <dbReference type="ARBA" id="ARBA00022801"/>
    </source>
</evidence>
<dbReference type="InterPro" id="IPR053214">
    <property type="entry name" value="LysM12-like"/>
</dbReference>
<dbReference type="GO" id="GO:0008843">
    <property type="term" value="F:endochitinase activity"/>
    <property type="evidence" value="ECO:0007669"/>
    <property type="project" value="UniProtKB-EC"/>
</dbReference>
<dbReference type="PROSITE" id="PS01095">
    <property type="entry name" value="GH18_1"/>
    <property type="match status" value="1"/>
</dbReference>
<dbReference type="SMART" id="SM00270">
    <property type="entry name" value="ChtBD1"/>
    <property type="match status" value="1"/>
</dbReference>
<feature type="domain" description="Chitin-binding type-1" evidence="10">
    <location>
        <begin position="44"/>
        <end position="93"/>
    </location>
</feature>
<comment type="caution">
    <text evidence="12">The sequence shown here is derived from an EMBL/GenBank/DDBJ whole genome shotgun (WGS) entry which is preliminary data.</text>
</comment>
<keyword evidence="7" id="KW-0624">Polysaccharide degradation</keyword>
<protein>
    <recommendedName>
        <fullName evidence="14">Chitinase</fullName>
    </recommendedName>
</protein>
<dbReference type="Gene3D" id="3.30.60.10">
    <property type="entry name" value="Endochitinase-like"/>
    <property type="match status" value="1"/>
</dbReference>
<dbReference type="InterPro" id="IPR029070">
    <property type="entry name" value="Chitinase_insertion_sf"/>
</dbReference>
<dbReference type="Proteomes" id="UP001210925">
    <property type="component" value="Unassembled WGS sequence"/>
</dbReference>
<dbReference type="PROSITE" id="PS51910">
    <property type="entry name" value="GH18_2"/>
    <property type="match status" value="1"/>
</dbReference>
<keyword evidence="5" id="KW-0119">Carbohydrate metabolism</keyword>
<accession>A0AAD5UEW4</accession>
<evidence type="ECO:0000259" key="10">
    <source>
        <dbReference type="PROSITE" id="PS50941"/>
    </source>
</evidence>
<dbReference type="EMBL" id="JADGKB010000061">
    <property type="protein sequence ID" value="KAJ3255703.1"/>
    <property type="molecule type" value="Genomic_DNA"/>
</dbReference>
<dbReference type="InterPro" id="IPR001579">
    <property type="entry name" value="Glyco_hydro_18_chit_AS"/>
</dbReference>
<keyword evidence="13" id="KW-1185">Reference proteome</keyword>
<keyword evidence="2 8" id="KW-0147">Chitin-binding</keyword>
<comment type="catalytic activity">
    <reaction evidence="1">
        <text>Random endo-hydrolysis of N-acetyl-beta-D-glucosaminide (1-&gt;4)-beta-linkages in chitin and chitodextrins.</text>
        <dbReference type="EC" id="3.2.1.14"/>
    </reaction>
</comment>
<evidence type="ECO:0000256" key="6">
    <source>
        <dbReference type="ARBA" id="ARBA00023295"/>
    </source>
</evidence>
<evidence type="ECO:0000256" key="1">
    <source>
        <dbReference type="ARBA" id="ARBA00000822"/>
    </source>
</evidence>
<comment type="caution">
    <text evidence="8">Lacks conserved residue(s) required for the propagation of feature annotation.</text>
</comment>
<gene>
    <name evidence="12" type="ORF">HK103_006070</name>
</gene>
<dbReference type="InterPro" id="IPR011583">
    <property type="entry name" value="Chitinase_II/V-like_cat"/>
</dbReference>
<dbReference type="CDD" id="cd00035">
    <property type="entry name" value="ChtBD1"/>
    <property type="match status" value="1"/>
</dbReference>
<evidence type="ECO:0008006" key="14">
    <source>
        <dbReference type="Google" id="ProtNLM"/>
    </source>
</evidence>
<dbReference type="InterPro" id="IPR017853">
    <property type="entry name" value="GH"/>
</dbReference>
<keyword evidence="4" id="KW-0146">Chitin degradation</keyword>
<evidence type="ECO:0000313" key="12">
    <source>
        <dbReference type="EMBL" id="KAJ3255703.1"/>
    </source>
</evidence>
<evidence type="ECO:0000256" key="2">
    <source>
        <dbReference type="ARBA" id="ARBA00022669"/>
    </source>
</evidence>
<dbReference type="PANTHER" id="PTHR47700">
    <property type="entry name" value="V CHITINASE, PUTATIVE (AFU_ORTHOLOGUE AFUA_6G13720)-RELATED"/>
    <property type="match status" value="1"/>
</dbReference>
<dbReference type="PANTHER" id="PTHR47700:SF2">
    <property type="entry name" value="CHITINASE"/>
    <property type="match status" value="1"/>
</dbReference>
<sequence>MTRAEIESFNQNTWQWGGCASQIFFGQKVCLSPGVPPRPDIDPKAECGLTNINNSTCPLNACCSRWGYCGNGPDFCTFKTGPPGLGCQSNCGGAPPPVCTNTMQYKVGYYASWSTNRPAGCPRSGPASFANSPFTHLHFAFGGIDGNGQLSVTSPQFAEFASIKTINPSMKLIISVGGWAFNDVPVTNNQPDTSGYYSRMVSSSSSRSVFINSVKSFLSQYNLDGIDFDWEYPTAPDRHGTSADGQNYVSLLRELRQAVGNSYSISIAAPASFWYLKGFDIAGMSQYLDYIVYMTYDMHGNWDYANQFVGPSLNVHNNFTEIVQAISMIEKAGVPSNKLLLGLGYYGRSFKLQSSSCTTPGVCQFEDPGTMVVIGNELQYPNTALAGRCTNTGGYLANFEIKDIIARQGVVPRFDGPSLSNILVYNNGRDWIGYDDAQSMSGTAVWSIDQSWDLNIVSAPACGKHSTLDLNNQCACDADFAFINGYCYYTKCQQNSVWNSDQDACVCNVGFQGSNCTPIPPPTCPEHASVNLFNVCVCDHDFEFQNGVCVYTKCRPNSQWVNDQCVCLNGFEGSDCHPVCQSGFAWNGKQCSLIMILDPICIPGHSCVPVTPGPFPISITLPFSFPGVPIPLVIPSLPFSLNLPGISAPVDVTGESQQDKDKDNEQPSKWDTPTFVSCIYNDPIFDFGVQVSAKLLNPPKDKGRWINICKSLPLTVSDEQLYATTCTVSSDTVTGTFAVDFVDTYDFPEAISCYKPDDFGSYVSSCPLKTGMNKRAPQCDIKSILGTDITPDYWTIQNILAEMKEMNTYVYVPPAEKEDIDMYGKALPDYDFVEAYNNRYPDTAVTVEQVPNKLPVTTFASRNYVFRALNKQDIKTLINNNNNMVPKDQSKKAKYKYLPLDHVAKFAGNSDNFISTTYDMDAARRYAINPLLDGANYNYFVMISLNSPKLVGGGFIDLTVPAVINQCKLDYRTAINVRNRGKRVNKKETTSPEIQNDWDLFHRWVTQVSEVLVETQIPKENIVFQVKVYRQSGAVYFIPKFIETHPWNAGCKARGEDYLCNYSQ</sequence>
<dbReference type="AlphaFoldDB" id="A0AAD5UEW4"/>
<evidence type="ECO:0000259" key="11">
    <source>
        <dbReference type="PROSITE" id="PS51910"/>
    </source>
</evidence>
<organism evidence="12 13">
    <name type="scientific">Boothiomyces macroporosus</name>
    <dbReference type="NCBI Taxonomy" id="261099"/>
    <lineage>
        <taxon>Eukaryota</taxon>
        <taxon>Fungi</taxon>
        <taxon>Fungi incertae sedis</taxon>
        <taxon>Chytridiomycota</taxon>
        <taxon>Chytridiomycota incertae sedis</taxon>
        <taxon>Chytridiomycetes</taxon>
        <taxon>Rhizophydiales</taxon>
        <taxon>Terramycetaceae</taxon>
        <taxon>Boothiomyces</taxon>
    </lineage>
</organism>
<dbReference type="GO" id="GO:0006032">
    <property type="term" value="P:chitin catabolic process"/>
    <property type="evidence" value="ECO:0007669"/>
    <property type="project" value="UniProtKB-KW"/>
</dbReference>
<dbReference type="Gene3D" id="3.10.50.10">
    <property type="match status" value="1"/>
</dbReference>
<feature type="domain" description="GH18" evidence="11">
    <location>
        <begin position="104"/>
        <end position="493"/>
    </location>
</feature>
<dbReference type="PROSITE" id="PS50941">
    <property type="entry name" value="CHIT_BIND_I_2"/>
    <property type="match status" value="1"/>
</dbReference>
<name>A0AAD5UEW4_9FUNG</name>
<dbReference type="SMART" id="SM00636">
    <property type="entry name" value="Glyco_18"/>
    <property type="match status" value="1"/>
</dbReference>
<evidence type="ECO:0000256" key="7">
    <source>
        <dbReference type="ARBA" id="ARBA00023326"/>
    </source>
</evidence>
<keyword evidence="6 9" id="KW-0326">Glycosidase</keyword>
<keyword evidence="3 9" id="KW-0378">Hydrolase</keyword>
<proteinExistence type="predicted"/>
<evidence type="ECO:0000256" key="5">
    <source>
        <dbReference type="ARBA" id="ARBA00023277"/>
    </source>
</evidence>
<feature type="disulfide bond" evidence="8">
    <location>
        <begin position="87"/>
        <end position="91"/>
    </location>
</feature>
<feature type="disulfide bond" evidence="8">
    <location>
        <begin position="57"/>
        <end position="69"/>
    </location>
</feature>
<dbReference type="PROSITE" id="PS00026">
    <property type="entry name" value="CHIT_BIND_I_1"/>
    <property type="match status" value="1"/>
</dbReference>
<dbReference type="SUPFAM" id="SSF51445">
    <property type="entry name" value="(Trans)glycosidases"/>
    <property type="match status" value="1"/>
</dbReference>
<dbReference type="InterPro" id="IPR018371">
    <property type="entry name" value="Chitin-binding_1_CS"/>
</dbReference>
<dbReference type="InterPro" id="IPR036861">
    <property type="entry name" value="Endochitinase-like_sf"/>
</dbReference>
<dbReference type="Pfam" id="PF00187">
    <property type="entry name" value="Chitin_bind_1"/>
    <property type="match status" value="1"/>
</dbReference>
<feature type="disulfide bond" evidence="8">
    <location>
        <begin position="62"/>
        <end position="76"/>
    </location>
</feature>
<dbReference type="SUPFAM" id="SSF54556">
    <property type="entry name" value="Chitinase insertion domain"/>
    <property type="match status" value="1"/>
</dbReference>
<keyword evidence="8" id="KW-1015">Disulfide bond</keyword>
<dbReference type="GO" id="GO:0008061">
    <property type="term" value="F:chitin binding"/>
    <property type="evidence" value="ECO:0007669"/>
    <property type="project" value="UniProtKB-UniRule"/>
</dbReference>
<reference evidence="12" key="1">
    <citation type="submission" date="2020-05" db="EMBL/GenBank/DDBJ databases">
        <title>Phylogenomic resolution of chytrid fungi.</title>
        <authorList>
            <person name="Stajich J.E."/>
            <person name="Amses K."/>
            <person name="Simmons R."/>
            <person name="Seto K."/>
            <person name="Myers J."/>
            <person name="Bonds A."/>
            <person name="Quandt C.A."/>
            <person name="Barry K."/>
            <person name="Liu P."/>
            <person name="Grigoriev I."/>
            <person name="Longcore J.E."/>
            <person name="James T.Y."/>
        </authorList>
    </citation>
    <scope>NUCLEOTIDE SEQUENCE</scope>
    <source>
        <strain evidence="12">PLAUS21</strain>
    </source>
</reference>